<dbReference type="SUPFAM" id="SSF48619">
    <property type="entry name" value="Phospholipase A2, PLA2"/>
    <property type="match status" value="2"/>
</dbReference>
<dbReference type="PANTHER" id="PTHR12824:SF8">
    <property type="entry name" value="GXIVSPLA2, ISOFORM A"/>
    <property type="match status" value="1"/>
</dbReference>
<proteinExistence type="predicted"/>
<dbReference type="GO" id="GO:0005576">
    <property type="term" value="C:extracellular region"/>
    <property type="evidence" value="ECO:0007669"/>
    <property type="project" value="InterPro"/>
</dbReference>
<accession>A0AAN9B7Y6</accession>
<dbReference type="GO" id="GO:0005509">
    <property type="term" value="F:calcium ion binding"/>
    <property type="evidence" value="ECO:0007669"/>
    <property type="project" value="InterPro"/>
</dbReference>
<dbReference type="EMBL" id="JBAMIC010000011">
    <property type="protein sequence ID" value="KAK7100898.1"/>
    <property type="molecule type" value="Genomic_DNA"/>
</dbReference>
<comment type="caution">
    <text evidence="2">The sequence shown here is derived from an EMBL/GenBank/DDBJ whole genome shotgun (WGS) entry which is preliminary data.</text>
</comment>
<feature type="signal peptide" evidence="1">
    <location>
        <begin position="1"/>
        <end position="34"/>
    </location>
</feature>
<dbReference type="AlphaFoldDB" id="A0AAN9B7Y6"/>
<dbReference type="Proteomes" id="UP001374579">
    <property type="component" value="Unassembled WGS sequence"/>
</dbReference>
<evidence type="ECO:0000256" key="1">
    <source>
        <dbReference type="SAM" id="SignalP"/>
    </source>
</evidence>
<dbReference type="GO" id="GO:0016042">
    <property type="term" value="P:lipid catabolic process"/>
    <property type="evidence" value="ECO:0007669"/>
    <property type="project" value="InterPro"/>
</dbReference>
<name>A0AAN9B7Y6_9CAEN</name>
<sequence length="200" mass="23179">MLFIEPPWVSRNRFKMRILILLSLLCMAVWRVDGSDGCTNYGMLTKFERIFTPACNAHDDCYSRSGTSRRTCDQRFHSNLLSACRSNYSGSTRRQCEEHANTYRAGVRTFGWLFYRSDGCTNYGMLTKFERIFTPACNAQRDCYSGSGTSRRTCDQRFHSNLLSACRSNYSGLTRWQCEIYANAYRAGVRTFGWLYYRSG</sequence>
<evidence type="ECO:0000313" key="3">
    <source>
        <dbReference type="Proteomes" id="UP001374579"/>
    </source>
</evidence>
<feature type="chain" id="PRO_5042974968" evidence="1">
    <location>
        <begin position="35"/>
        <end position="200"/>
    </location>
</feature>
<reference evidence="2 3" key="1">
    <citation type="submission" date="2024-02" db="EMBL/GenBank/DDBJ databases">
        <title>Chromosome-scale genome assembly of the rough periwinkle Littorina saxatilis.</title>
        <authorList>
            <person name="De Jode A."/>
            <person name="Faria R."/>
            <person name="Formenti G."/>
            <person name="Sims Y."/>
            <person name="Smith T.P."/>
            <person name="Tracey A."/>
            <person name="Wood J.M.D."/>
            <person name="Zagrodzka Z.B."/>
            <person name="Johannesson K."/>
            <person name="Butlin R.K."/>
            <person name="Leder E.H."/>
        </authorList>
    </citation>
    <scope>NUCLEOTIDE SEQUENCE [LARGE SCALE GENOMIC DNA]</scope>
    <source>
        <strain evidence="2">Snail1</strain>
        <tissue evidence="2">Muscle</tissue>
    </source>
</reference>
<evidence type="ECO:0000313" key="2">
    <source>
        <dbReference type="EMBL" id="KAK7100898.1"/>
    </source>
</evidence>
<gene>
    <name evidence="2" type="ORF">V1264_023764</name>
</gene>
<dbReference type="GO" id="GO:0004623">
    <property type="term" value="F:phospholipase A2 activity"/>
    <property type="evidence" value="ECO:0007669"/>
    <property type="project" value="InterPro"/>
</dbReference>
<protein>
    <submittedName>
        <fullName evidence="2">Uncharacterized protein</fullName>
    </submittedName>
</protein>
<dbReference type="GO" id="GO:0050482">
    <property type="term" value="P:arachidonate secretion"/>
    <property type="evidence" value="ECO:0007669"/>
    <property type="project" value="InterPro"/>
</dbReference>
<dbReference type="PANTHER" id="PTHR12824">
    <property type="entry name" value="GROUP XII SECRETORY PHOSPHOLIPASE A2 FAMILY MEMBER"/>
    <property type="match status" value="1"/>
</dbReference>
<keyword evidence="3" id="KW-1185">Reference proteome</keyword>
<dbReference type="Gene3D" id="1.20.90.10">
    <property type="entry name" value="Phospholipase A2 domain"/>
    <property type="match status" value="2"/>
</dbReference>
<dbReference type="InterPro" id="IPR010711">
    <property type="entry name" value="PLA2G12"/>
</dbReference>
<dbReference type="GO" id="GO:0006644">
    <property type="term" value="P:phospholipid metabolic process"/>
    <property type="evidence" value="ECO:0007669"/>
    <property type="project" value="InterPro"/>
</dbReference>
<keyword evidence="1" id="KW-0732">Signal</keyword>
<dbReference type="InterPro" id="IPR036444">
    <property type="entry name" value="PLipase_A2_dom_sf"/>
</dbReference>
<organism evidence="2 3">
    <name type="scientific">Littorina saxatilis</name>
    <dbReference type="NCBI Taxonomy" id="31220"/>
    <lineage>
        <taxon>Eukaryota</taxon>
        <taxon>Metazoa</taxon>
        <taxon>Spiralia</taxon>
        <taxon>Lophotrochozoa</taxon>
        <taxon>Mollusca</taxon>
        <taxon>Gastropoda</taxon>
        <taxon>Caenogastropoda</taxon>
        <taxon>Littorinimorpha</taxon>
        <taxon>Littorinoidea</taxon>
        <taxon>Littorinidae</taxon>
        <taxon>Littorina</taxon>
    </lineage>
</organism>